<evidence type="ECO:0000259" key="7">
    <source>
        <dbReference type="Pfam" id="PF10091"/>
    </source>
</evidence>
<feature type="transmembrane region" description="Helical" evidence="5">
    <location>
        <begin position="429"/>
        <end position="453"/>
    </location>
</feature>
<organism evidence="8 9">
    <name type="scientific">Mobilisporobacter senegalensis</name>
    <dbReference type="NCBI Taxonomy" id="1329262"/>
    <lineage>
        <taxon>Bacteria</taxon>
        <taxon>Bacillati</taxon>
        <taxon>Bacillota</taxon>
        <taxon>Clostridia</taxon>
        <taxon>Lachnospirales</taxon>
        <taxon>Lachnospiraceae</taxon>
        <taxon>Mobilisporobacter</taxon>
    </lineage>
</organism>
<dbReference type="RefSeq" id="WP_123609815.1">
    <property type="nucleotide sequence ID" value="NZ_RJVG01000007.1"/>
</dbReference>
<dbReference type="Pfam" id="PF10091">
    <property type="entry name" value="Glycoamylase"/>
    <property type="match status" value="1"/>
</dbReference>
<dbReference type="Gene3D" id="1.50.10.140">
    <property type="match status" value="1"/>
</dbReference>
<dbReference type="Proteomes" id="UP000273083">
    <property type="component" value="Unassembled WGS sequence"/>
</dbReference>
<dbReference type="EMBL" id="RJVG01000007">
    <property type="protein sequence ID" value="ROR27116.1"/>
    <property type="molecule type" value="Genomic_DNA"/>
</dbReference>
<evidence type="ECO:0000256" key="1">
    <source>
        <dbReference type="ARBA" id="ARBA00004141"/>
    </source>
</evidence>
<evidence type="ECO:0000313" key="9">
    <source>
        <dbReference type="Proteomes" id="UP000273083"/>
    </source>
</evidence>
<feature type="transmembrane region" description="Helical" evidence="5">
    <location>
        <begin position="964"/>
        <end position="982"/>
    </location>
</feature>
<keyword evidence="5" id="KW-0472">Membrane</keyword>
<dbReference type="GO" id="GO:0030246">
    <property type="term" value="F:carbohydrate binding"/>
    <property type="evidence" value="ECO:0007669"/>
    <property type="project" value="InterPro"/>
</dbReference>
<dbReference type="InterPro" id="IPR050321">
    <property type="entry name" value="Glycosyltr_2/OpgH_subfam"/>
</dbReference>
<comment type="caution">
    <text evidence="8">The sequence shown here is derived from an EMBL/GenBank/DDBJ whole genome shotgun (WGS) entry which is preliminary data.</text>
</comment>
<feature type="transmembrane region" description="Helical" evidence="5">
    <location>
        <begin position="893"/>
        <end position="911"/>
    </location>
</feature>
<dbReference type="InterPro" id="IPR023298">
    <property type="entry name" value="ATPase_P-typ_TM_dom_sf"/>
</dbReference>
<gene>
    <name evidence="8" type="ORF">EDD66_10730</name>
</gene>
<dbReference type="CDD" id="cd11753">
    <property type="entry name" value="GH94N_ChvB_NdvB_2_like"/>
    <property type="match status" value="1"/>
</dbReference>
<feature type="transmembrane region" description="Helical" evidence="5">
    <location>
        <begin position="13"/>
        <end position="33"/>
    </location>
</feature>
<dbReference type="GO" id="GO:0005975">
    <property type="term" value="P:carbohydrate metabolic process"/>
    <property type="evidence" value="ECO:0007669"/>
    <property type="project" value="InterPro"/>
</dbReference>
<keyword evidence="2" id="KW-0328">Glycosyltransferase</keyword>
<feature type="transmembrane region" description="Helical" evidence="5">
    <location>
        <begin position="861"/>
        <end position="881"/>
    </location>
</feature>
<accession>A0A3N1XKC3</accession>
<dbReference type="Pfam" id="PF06165">
    <property type="entry name" value="GH94_b-supersand"/>
    <property type="match status" value="1"/>
</dbReference>
<dbReference type="InterPro" id="IPR037018">
    <property type="entry name" value="GH65_N"/>
</dbReference>
<evidence type="ECO:0000256" key="5">
    <source>
        <dbReference type="SAM" id="Phobius"/>
    </source>
</evidence>
<dbReference type="SMART" id="SM01068">
    <property type="entry name" value="CBM_X"/>
    <property type="match status" value="1"/>
</dbReference>
<sequence length="2024" mass="236070">MDESVFIINMPEITRVIIILIILACLVLMMLYFRFNHYRKRVNIKSIGITDKFGPKEWEQQMRDLALDHKDVKPMRFNFVLDDYNQIAYKRLNRIRNNISGVSADIIALIPAARWLFDNFQMLYREIKNVRNSGTSYEILPILRNKEFGGFPRIYIVAKRMVALSGGHLNEDNIEIMLKAYQSEIHLTDKELWALPEMIKFCLLESIIEVAEDIINIINVKNQADKYVKGKIGEGQEIRDINIFLRDIETNCKDNYSFHSHVIYLLKNMSYDDISLQEYLDYYFPSNSRQIKPSNIFLEEGKIESYLETNIRALIVSLREINEVDAEKFFGEFSYLEQILSKDPTGVYKNMDPESKGMYRGVIVKLSLRYRISEEKIVNDCLELAMEGTEELYGSRHVGFYLLGKGYPILKAKVLNHKRPKNLTVKKNVIGFCYFVTLFFILFCLCYFINFMLNRYGIKEESYDNIISIIITIPLLFGISLEITNFLFTRRIRVKKIPSYDYLKEIPDNARTFVVMPVIISSKEQGLEYFERLEKHYLANRQPNLFFALLLDYADSDEACKPEDEFIKNALINRTNELNNKYPSELKRFCLFIRERKWNEFEKCYMGWERKRGKLEEFNGLLTETKIEDTTFTTAICDHSLLKTFKYIITLDADTNLIRDNAAKLVGLIDHPLNSPMLDPENKKLKEGYVIIQPSVRNHIVDKKGSHFAEIFGGQSGLAHYSSVISDIYQDIFNAGIYIGKGIYDVQAFHTLLHNVIPENSVLSHDLLESCYAKTAFSSSAKVMDTFPNSVISYVKREHRWIRGDWQLFPWLFKGKDKNGRGLDLLSKWKIFDNLRRSIVPLSKVLFIIINLLFIPKIYYLWLPFVFFGDIFNFIILIFSIIKQKILRPKLALVYLGFFRELGTMIFRAFMELILTPYRAYIATDAMIRTLYRVLISKRNLLMWNTSENVDASVVNTLKGYFRMMWSSFIPAIIILALMLIMDIPFIGVILYGVLIVIWVMAFYMAYQISQPKERMSELNQEEDNELLLDTARRTWQFFKDFTVKENNWLCPDNYQEGNIKKISDKTSPTNIGLQFLSIISARDFGFLTLSSTLNLVENLINTVVKLPKWNGHLYNWYHIKSLEILNPAYISTVDSGNFLGHLLALKNGLLEQIDNPVFSKNLMKEFRITHRFSNYDSKLKDDYEKIEDFLEDITDIWDDLYSRDLKPHEDPRWSKELLSIIESMVYEIGGLKLKETKFTAYPTLKELAKEDNKNAKAMMDKIHRICKQIDTILGDVDFGFLYNERRHLFHIGYHVSSHNLDAGCYDLMASESLLTSFLAIALGKVPLRHWYKLGRPLTMVKGIPCLVSWSGTMFEYLMPNLVLREYEGSVFTETSKAAVLQQMNYAKEMGIPWGISESQYYRFDLNSNYQYKAFGVPKLRLQPVRQNSMVVTPYATMLALEYAGEDCLINLKRLMGLGVFGEYGFYEAIDYNNPNAIEMTPYCIVKSFMAHHQGMNLIAINNYVNQGIIRKRFHAEPMIRATEVLLEEKRQSHLISIAKRGYTIGIGKIHLREEIYNNRYVNNVAPRIPVTNYLSNNRYSLMITSDGDGFSSYRNMMLYRWRADLYANSGNYIYIKDMTKGKYFSTTYHPTRKEPDEYQVVFSPHQAEFKRVDRDITTHTLVTLSPDYNIEIRKVSITNRGRESKQFEITSYLEVVSDSHLAELSHPAFNKLFIESEFMEEQSIFLSKRRSNKKEENPYIVHMVKTSKELLKKVEHENDRLKFIGRNNTLENPDVIVKSLSLSNQSGFCNDPIMSLRVNISLKEGETACVSFITGVCQSREEAIKIGDELNIPYGIDDTIEKFRLQSDIELKYLEITKPQLNAFQDLISPIFYPSNYYRGPEENIRRNFKNQSFLWKFGVSGDNPIMLLRVRNMKDAGLIKDVLRAYEYLRINRVLVDLIILSEAKHGYMQELDDLINDLTSSLRIYDGDNEKPSLFMLHSYQMIPAEIDLLYTVARVVFSRRTGIYFRNIKENLNELLVEDN</sequence>
<evidence type="ECO:0000256" key="4">
    <source>
        <dbReference type="ARBA" id="ARBA00022989"/>
    </source>
</evidence>
<comment type="subcellular location">
    <subcellularLocation>
        <location evidence="1">Membrane</location>
        <topology evidence="1">Multi-pass membrane protein</topology>
    </subcellularLocation>
</comment>
<evidence type="ECO:0000256" key="3">
    <source>
        <dbReference type="ARBA" id="ARBA00022679"/>
    </source>
</evidence>
<dbReference type="Gene3D" id="2.70.98.40">
    <property type="entry name" value="Glycoside hydrolase, family 65, N-terminal domain"/>
    <property type="match status" value="1"/>
</dbReference>
<evidence type="ECO:0000256" key="2">
    <source>
        <dbReference type="ARBA" id="ARBA00022676"/>
    </source>
</evidence>
<keyword evidence="3" id="KW-0808">Transferase</keyword>
<dbReference type="SUPFAM" id="SSF74650">
    <property type="entry name" value="Galactose mutarotase-like"/>
    <property type="match status" value="1"/>
</dbReference>
<dbReference type="InterPro" id="IPR019282">
    <property type="entry name" value="Glycoamylase-like_cons_dom"/>
</dbReference>
<dbReference type="InterPro" id="IPR011013">
    <property type="entry name" value="Gal_mutarotase_sf_dom"/>
</dbReference>
<reference evidence="8 9" key="1">
    <citation type="submission" date="2018-11" db="EMBL/GenBank/DDBJ databases">
        <title>Genomic Encyclopedia of Type Strains, Phase IV (KMG-IV): sequencing the most valuable type-strain genomes for metagenomic binning, comparative biology and taxonomic classification.</title>
        <authorList>
            <person name="Goeker M."/>
        </authorList>
    </citation>
    <scope>NUCLEOTIDE SEQUENCE [LARGE SCALE GENOMIC DNA]</scope>
    <source>
        <strain evidence="8 9">DSM 26537</strain>
    </source>
</reference>
<feature type="transmembrane region" description="Helical" evidence="5">
    <location>
        <begin position="989"/>
        <end position="1007"/>
    </location>
</feature>
<feature type="domain" description="Glycosyl hydrolase 94 supersandwich" evidence="6">
    <location>
        <begin position="1563"/>
        <end position="1829"/>
    </location>
</feature>
<dbReference type="InterPro" id="IPR037820">
    <property type="entry name" value="GH94N_NdvB"/>
</dbReference>
<feature type="domain" description="Glycoamylase-like" evidence="7">
    <location>
        <begin position="1308"/>
        <end position="1517"/>
    </location>
</feature>
<feature type="transmembrane region" description="Helical" evidence="5">
    <location>
        <begin position="838"/>
        <end position="855"/>
    </location>
</feature>
<dbReference type="SUPFAM" id="SSF81665">
    <property type="entry name" value="Calcium ATPase, transmembrane domain M"/>
    <property type="match status" value="1"/>
</dbReference>
<protein>
    <submittedName>
        <fullName evidence="8">Putative glucoamylase</fullName>
    </submittedName>
</protein>
<evidence type="ECO:0000259" key="6">
    <source>
        <dbReference type="Pfam" id="PF06165"/>
    </source>
</evidence>
<evidence type="ECO:0000313" key="8">
    <source>
        <dbReference type="EMBL" id="ROR27116.1"/>
    </source>
</evidence>
<keyword evidence="4 5" id="KW-1133">Transmembrane helix</keyword>
<keyword evidence="9" id="KW-1185">Reference proteome</keyword>
<feature type="transmembrane region" description="Helical" evidence="5">
    <location>
        <begin position="465"/>
        <end position="488"/>
    </location>
</feature>
<dbReference type="InterPro" id="IPR010383">
    <property type="entry name" value="Glyco_hydrolase_94_b-supersand"/>
</dbReference>
<dbReference type="GO" id="GO:0016758">
    <property type="term" value="F:hexosyltransferase activity"/>
    <property type="evidence" value="ECO:0007669"/>
    <property type="project" value="TreeGrafter"/>
</dbReference>
<name>A0A3N1XKC3_9FIRM</name>
<proteinExistence type="predicted"/>
<dbReference type="PANTHER" id="PTHR43867">
    <property type="entry name" value="CELLULOSE SYNTHASE CATALYTIC SUBUNIT A [UDP-FORMING]"/>
    <property type="match status" value="1"/>
</dbReference>
<keyword evidence="5" id="KW-0812">Transmembrane</keyword>
<dbReference type="PANTHER" id="PTHR43867:SF2">
    <property type="entry name" value="CELLULOSE SYNTHASE CATALYTIC SUBUNIT A [UDP-FORMING]"/>
    <property type="match status" value="1"/>
</dbReference>
<dbReference type="GO" id="GO:0005886">
    <property type="term" value="C:plasma membrane"/>
    <property type="evidence" value="ECO:0007669"/>
    <property type="project" value="TreeGrafter"/>
</dbReference>